<evidence type="ECO:0000256" key="2">
    <source>
        <dbReference type="ARBA" id="ARBA00022490"/>
    </source>
</evidence>
<dbReference type="InterPro" id="IPR011989">
    <property type="entry name" value="ARM-like"/>
</dbReference>
<dbReference type="RefSeq" id="XP_070316622.1">
    <property type="nucleotide sequence ID" value="XM_070460521.1"/>
</dbReference>
<gene>
    <name evidence="5" type="primary">BRAT1</name>
</gene>
<organism evidence="4 5">
    <name type="scientific">Odocoileus virginianus</name>
    <name type="common">White-tailed deer</name>
    <dbReference type="NCBI Taxonomy" id="9874"/>
    <lineage>
        <taxon>Eukaryota</taxon>
        <taxon>Metazoa</taxon>
        <taxon>Chordata</taxon>
        <taxon>Craniata</taxon>
        <taxon>Vertebrata</taxon>
        <taxon>Euteleostomi</taxon>
        <taxon>Mammalia</taxon>
        <taxon>Eutheria</taxon>
        <taxon>Laurasiatheria</taxon>
        <taxon>Artiodactyla</taxon>
        <taxon>Ruminantia</taxon>
        <taxon>Pecora</taxon>
        <taxon>Cervidae</taxon>
        <taxon>Odocoileinae</taxon>
        <taxon>Odocoileus</taxon>
    </lineage>
</organism>
<accession>A0ABM4HM23</accession>
<keyword evidence="4" id="KW-1185">Reference proteome</keyword>
<dbReference type="InterPro" id="IPR038904">
    <property type="entry name" value="BRAT1"/>
</dbReference>
<dbReference type="Gene3D" id="1.25.10.10">
    <property type="entry name" value="Leucine-rich Repeat Variant"/>
    <property type="match status" value="1"/>
</dbReference>
<reference evidence="5" key="2">
    <citation type="submission" date="2025-08" db="UniProtKB">
        <authorList>
            <consortium name="RefSeq"/>
        </authorList>
    </citation>
    <scope>IDENTIFICATION</scope>
    <source>
        <tissue evidence="5">Tongue muscle</tissue>
    </source>
</reference>
<name>A0ABM4HM23_ODOVR</name>
<evidence type="ECO:0000256" key="3">
    <source>
        <dbReference type="ARBA" id="ARBA00061308"/>
    </source>
</evidence>
<evidence type="ECO:0000256" key="1">
    <source>
        <dbReference type="ARBA" id="ARBA00004496"/>
    </source>
</evidence>
<evidence type="ECO:0000313" key="4">
    <source>
        <dbReference type="Proteomes" id="UP001652640"/>
    </source>
</evidence>
<reference evidence="4" key="1">
    <citation type="journal article" date="2022" name="J. Hered.">
        <title>A De Novo Chromosome-Level Genome Assembly of the White-Tailed Deer, Odocoileus Virginianus.</title>
        <authorList>
            <person name="London E.W."/>
            <person name="Roca A.L."/>
            <person name="Novakofski J.E."/>
            <person name="Mateus-Pinilla N.E."/>
        </authorList>
    </citation>
    <scope>NUCLEOTIDE SEQUENCE [LARGE SCALE GENOMIC DNA]</scope>
</reference>
<comment type="similarity">
    <text evidence="3">Belongs to the BRAT1 family.</text>
</comment>
<keyword evidence="2" id="KW-0963">Cytoplasm</keyword>
<dbReference type="SUPFAM" id="SSF48371">
    <property type="entry name" value="ARM repeat"/>
    <property type="match status" value="1"/>
</dbReference>
<sequence>MDPECARLLPALCAVLADPRQPVADDTCLEKLLDWFKAVTEAGSSLLLLQENPCLVELLFHVLKPQDLSSRILSFALRLAGTFAAQENCFQYLQQGELLPGLFGEHGPLGAAAWAAPTVRSGWIQGLRSLAQHPSALLFLADSGAVDTIFSLQGDPSLFVASAAGQLLVHVLDLAMRGPAKGHGRLQAQDWPACAQRIVCHLEDCLCSEAAPRVTQALHVLTTAFGHCHGLWTQGLWVQLSPLVARLLEKDPMPAPHALVELLLSVARSSVPSSNPGLWETAAQTLSRLSPMQAGPLAAGILKLQDCPQALRTQAFGVLLRPLACVLEATAQAPGTPGLLEGAAGDPMAVDMLPPSKSACVGLLCSTLAHLELLQPLPQRPSPWPQAPLLAAAVTILRFCNGSAAPSSEVGGRLCAMLVGCVRVQRAALDFLGVLSQGLGPRELVTQVFAVLLEYLMSPDSSPTVLKKAFQATLRWLLSSAVPPGCCDLEPRAQLVLRELLAVLQKRLCSPCWEVRDSGLEFLTQMTRRWGGQAGFRQTLLASEVPKLASQLLQDPESYVRASAVAAAGQLSSQGLLAAPSSPEHPAGPQKTPLEELLLVLTTDSEGFPRRAAMRVFTEWLRDGHMAVAEDRERFMARVLQAASGDLDWEVRVQGLELALIFLQQLLGARSPGAAPPGALAQALRALCRVQLFEFAFRSLFDCDRPVAQKSCDLLLFLRAKAAPSSSPQEAGDSPDVAPVEAALQRWRAGEQGQPLGELAPEAVLAVLRSMDLEALRDTLAESSDHVERSPQSLLQDVLAAVGVLGDNEADCY</sequence>
<dbReference type="Proteomes" id="UP001652640">
    <property type="component" value="Chromosome 33"/>
</dbReference>
<comment type="subcellular location">
    <subcellularLocation>
        <location evidence="1">Cytoplasm</location>
    </subcellularLocation>
</comment>
<dbReference type="PANTHER" id="PTHR21331">
    <property type="entry name" value="BRCA1-ASSOCIATED ATM ACTIVATOR 1"/>
    <property type="match status" value="1"/>
</dbReference>
<dbReference type="GeneID" id="110136746"/>
<evidence type="ECO:0000313" key="5">
    <source>
        <dbReference type="RefSeq" id="XP_070316622.1"/>
    </source>
</evidence>
<dbReference type="InterPro" id="IPR016024">
    <property type="entry name" value="ARM-type_fold"/>
</dbReference>
<proteinExistence type="inferred from homology"/>
<dbReference type="PANTHER" id="PTHR21331:SF2">
    <property type="entry name" value="BRCA1-ASSOCIATED ATM ACTIVATOR 1"/>
    <property type="match status" value="1"/>
</dbReference>
<protein>
    <submittedName>
        <fullName evidence="5">BRCA1-associated ATM activator 1 isoform X3</fullName>
    </submittedName>
</protein>